<dbReference type="InterPro" id="IPR036249">
    <property type="entry name" value="Thioredoxin-like_sf"/>
</dbReference>
<organism evidence="1 2">
    <name type="scientific">Laspinema palackyanum D2a</name>
    <dbReference type="NCBI Taxonomy" id="2953684"/>
    <lineage>
        <taxon>Bacteria</taxon>
        <taxon>Bacillati</taxon>
        <taxon>Cyanobacteriota</taxon>
        <taxon>Cyanophyceae</taxon>
        <taxon>Oscillatoriophycideae</taxon>
        <taxon>Oscillatoriales</taxon>
        <taxon>Laspinemataceae</taxon>
        <taxon>Laspinema</taxon>
        <taxon>Laspinema palackyanum</taxon>
    </lineage>
</organism>
<dbReference type="CDD" id="cd02980">
    <property type="entry name" value="TRX_Fd_family"/>
    <property type="match status" value="1"/>
</dbReference>
<sequence length="216" mass="23702">MGKSYKQTSELNLEGRFLGFGIPGGTNLKYFRLATGEGERFIKLDMPKKQRAILETQLRPGDWVRAIGEKQLNLKTGLWKLKAYHILPALNSVSAEPAPIATPVSGCDHFRDCAIAETCASSPPPIPTLEAIVPEKKKATILICQKSDCRKKGGAAVCKALEEQLRQKGLEDNVTIKGTGCMSRCKAGPNVVVMPDKARYTKIQPEEIPELIANHF</sequence>
<accession>A0ABT2MRQ6</accession>
<protein>
    <submittedName>
        <fullName evidence="1">(2Fe-2S) ferredoxin domain-containing protein</fullName>
    </submittedName>
</protein>
<dbReference type="EMBL" id="JAMXFF010000019">
    <property type="protein sequence ID" value="MCT7967436.1"/>
    <property type="molecule type" value="Genomic_DNA"/>
</dbReference>
<dbReference type="Gene3D" id="3.40.30.10">
    <property type="entry name" value="Glutaredoxin"/>
    <property type="match status" value="1"/>
</dbReference>
<name>A0ABT2MRQ6_9CYAN</name>
<dbReference type="SUPFAM" id="SSF52833">
    <property type="entry name" value="Thioredoxin-like"/>
    <property type="match status" value="1"/>
</dbReference>
<gene>
    <name evidence="1" type="ORF">NG799_13935</name>
</gene>
<evidence type="ECO:0000313" key="1">
    <source>
        <dbReference type="EMBL" id="MCT7967436.1"/>
    </source>
</evidence>
<keyword evidence="2" id="KW-1185">Reference proteome</keyword>
<evidence type="ECO:0000313" key="2">
    <source>
        <dbReference type="Proteomes" id="UP001525890"/>
    </source>
</evidence>
<reference evidence="1 2" key="1">
    <citation type="journal article" date="2022" name="Front. Microbiol.">
        <title>High genomic differentiation and limited gene flow indicate recent cryptic speciation within the genus Laspinema (cyanobacteria).</title>
        <authorList>
            <person name="Stanojkovic A."/>
            <person name="Skoupy S."/>
            <person name="Skaloud P."/>
            <person name="Dvorak P."/>
        </authorList>
    </citation>
    <scope>NUCLEOTIDE SEQUENCE [LARGE SCALE GENOMIC DNA]</scope>
    <source>
        <strain evidence="1 2">D2a</strain>
    </source>
</reference>
<dbReference type="RefSeq" id="WP_368007022.1">
    <property type="nucleotide sequence ID" value="NZ_JAMXFF010000019.1"/>
</dbReference>
<dbReference type="Pfam" id="PF01257">
    <property type="entry name" value="2Fe-2S_thioredx"/>
    <property type="match status" value="1"/>
</dbReference>
<dbReference type="Proteomes" id="UP001525890">
    <property type="component" value="Unassembled WGS sequence"/>
</dbReference>
<proteinExistence type="predicted"/>
<comment type="caution">
    <text evidence="1">The sequence shown here is derived from an EMBL/GenBank/DDBJ whole genome shotgun (WGS) entry which is preliminary data.</text>
</comment>